<gene>
    <name evidence="1" type="ORF">RBB77_21370</name>
</gene>
<sequence>MNRRDFLGTATVGLTGALVALADSSAQPEPQDRGTAWLCVTCGTQFPSAVHPPPACPICQDSRQYVGWNGQQWTTLDELSKTHENEITEEEPGVFSIHTKPNFAISQRAFLVKTTEGNVLWDCVALLDEKTKAEIRRLGGISAIAISHPHFYTTMVEWSRVFEDAPIHLHELNRQWVMHPDPSIRFWSGEVKRLTPNLTLIKTGGHFDGFQVMHWSRSRDGNGVLLAGDQPDVCMDRNWVTFMYSYPNYIPLNRAAIQGIVAALNPYSFERLHGAFIGQFLTKNAKEIVSRSAERYLAAIS</sequence>
<dbReference type="EMBL" id="CP132942">
    <property type="protein sequence ID" value="XCB32942.1"/>
    <property type="molecule type" value="Genomic_DNA"/>
</dbReference>
<dbReference type="PANTHER" id="PTHR36839">
    <property type="entry name" value="METALLO-BETA-LACTAMASE FAMILY PROTEIN (AFU_ORTHOLOGUE AFUA_5G12770)"/>
    <property type="match status" value="1"/>
</dbReference>
<dbReference type="RefSeq" id="WP_353063781.1">
    <property type="nucleotide sequence ID" value="NZ_CP132942.1"/>
</dbReference>
<reference evidence="1" key="2">
    <citation type="journal article" date="2024" name="Environ. Microbiol.">
        <title>Genome analysis and description of Tunturibacter gen. nov. expands the diversity of Terriglobia in tundra soils.</title>
        <authorList>
            <person name="Messyasz A."/>
            <person name="Mannisto M.K."/>
            <person name="Kerkhof L.J."/>
            <person name="Haggblom M.M."/>
        </authorList>
    </citation>
    <scope>NUCLEOTIDE SEQUENCE</scope>
    <source>
        <strain evidence="1">X5P6</strain>
    </source>
</reference>
<protein>
    <recommendedName>
        <fullName evidence="2">MBL fold metallo-hydrolase</fullName>
    </recommendedName>
</protein>
<dbReference type="SUPFAM" id="SSF56281">
    <property type="entry name" value="Metallo-hydrolase/oxidoreductase"/>
    <property type="match status" value="1"/>
</dbReference>
<proteinExistence type="predicted"/>
<evidence type="ECO:0008006" key="2">
    <source>
        <dbReference type="Google" id="ProtNLM"/>
    </source>
</evidence>
<organism evidence="1">
    <name type="scientific">Tunturiibacter psychrotolerans</name>
    <dbReference type="NCBI Taxonomy" id="3069686"/>
    <lineage>
        <taxon>Bacteria</taxon>
        <taxon>Pseudomonadati</taxon>
        <taxon>Acidobacteriota</taxon>
        <taxon>Terriglobia</taxon>
        <taxon>Terriglobales</taxon>
        <taxon>Acidobacteriaceae</taxon>
        <taxon>Tunturiibacter</taxon>
    </lineage>
</organism>
<evidence type="ECO:0000313" key="1">
    <source>
        <dbReference type="EMBL" id="XCB32942.1"/>
    </source>
</evidence>
<name>A0AAU7ZPU9_9BACT</name>
<dbReference type="Gene3D" id="3.60.15.10">
    <property type="entry name" value="Ribonuclease Z/Hydroxyacylglutathione hydrolase-like"/>
    <property type="match status" value="1"/>
</dbReference>
<dbReference type="PANTHER" id="PTHR36839:SF1">
    <property type="entry name" value="METALLO-BETA-LACTAMASE FAMILY PROTEIN (AFU_ORTHOLOGUE AFUA_5G12770)"/>
    <property type="match status" value="1"/>
</dbReference>
<dbReference type="InterPro" id="IPR036866">
    <property type="entry name" value="RibonucZ/Hydroxyglut_hydro"/>
</dbReference>
<dbReference type="AlphaFoldDB" id="A0AAU7ZPU9"/>
<dbReference type="KEGG" id="tpsc:RBB77_21370"/>
<accession>A0AAU7ZPU9</accession>
<reference evidence="1" key="1">
    <citation type="submission" date="2023-08" db="EMBL/GenBank/DDBJ databases">
        <authorList>
            <person name="Messyasz A."/>
            <person name="Mannisto M.K."/>
            <person name="Kerkhof L.J."/>
            <person name="Haggblom M."/>
        </authorList>
    </citation>
    <scope>NUCLEOTIDE SEQUENCE</scope>
    <source>
        <strain evidence="1">X5P6</strain>
    </source>
</reference>